<keyword evidence="2" id="KW-0238">DNA-binding</keyword>
<sequence length="331" mass="36270">MTGEQETGDQPPGSAFASVSTLDQRPDQRFEFWRSLFPLIELDISDKSRIRQFKARLMRYQAPDGCVFGFGANDNTHARFARPESDFVLLNLTLSGRAELELSGDRRHVVDAASGLLALDGTRPFRTKSYGHATLWMTLPRDMVAAIAGEETGVLKDGLAFLPQNGLSRILEAHLQMIAREGDGMDRRSAELALKVATDLALGALSRTRDALDAEPDRPHDNAIFTAALRHIRARTSQLDLTAAAIADAIGCSRARLYRVFAANGRAVGDAIRNARIELASTQLVNRPDTPVKQIAHGCGYADAAAFARAFRAATGLTPSDFRERHQENDR</sequence>
<dbReference type="InterPro" id="IPR009057">
    <property type="entry name" value="Homeodomain-like_sf"/>
</dbReference>
<dbReference type="PROSITE" id="PS01124">
    <property type="entry name" value="HTH_ARAC_FAMILY_2"/>
    <property type="match status" value="1"/>
</dbReference>
<dbReference type="SMART" id="SM00342">
    <property type="entry name" value="HTH_ARAC"/>
    <property type="match status" value="1"/>
</dbReference>
<dbReference type="InterPro" id="IPR018060">
    <property type="entry name" value="HTH_AraC"/>
</dbReference>
<dbReference type="PANTHER" id="PTHR46796">
    <property type="entry name" value="HTH-TYPE TRANSCRIPTIONAL ACTIVATOR RHAS-RELATED"/>
    <property type="match status" value="1"/>
</dbReference>
<dbReference type="InterPro" id="IPR020449">
    <property type="entry name" value="Tscrpt_reg_AraC-type_HTH"/>
</dbReference>
<proteinExistence type="predicted"/>
<evidence type="ECO:0000313" key="7">
    <source>
        <dbReference type="Proteomes" id="UP001185659"/>
    </source>
</evidence>
<dbReference type="PRINTS" id="PR00032">
    <property type="entry name" value="HTHARAC"/>
</dbReference>
<dbReference type="Gene3D" id="1.10.10.60">
    <property type="entry name" value="Homeodomain-like"/>
    <property type="match status" value="1"/>
</dbReference>
<dbReference type="Pfam" id="PF12833">
    <property type="entry name" value="HTH_18"/>
    <property type="match status" value="1"/>
</dbReference>
<accession>A0ABU4AQF1</accession>
<name>A0ABU4AQF1_9HYPH</name>
<dbReference type="PROSITE" id="PS00041">
    <property type="entry name" value="HTH_ARAC_FAMILY_1"/>
    <property type="match status" value="1"/>
</dbReference>
<dbReference type="PANTHER" id="PTHR46796:SF6">
    <property type="entry name" value="ARAC SUBFAMILY"/>
    <property type="match status" value="1"/>
</dbReference>
<reference evidence="6 7" key="1">
    <citation type="submission" date="2023-10" db="EMBL/GenBank/DDBJ databases">
        <authorList>
            <person name="Venkata Ramana C."/>
            <person name="Sasikala C."/>
            <person name="Dhurka M."/>
        </authorList>
    </citation>
    <scope>NUCLEOTIDE SEQUENCE [LARGE SCALE GENOMIC DNA]</scope>
    <source>
        <strain evidence="6 7">KCTC 32151</strain>
    </source>
</reference>
<dbReference type="InterPro" id="IPR018062">
    <property type="entry name" value="HTH_AraC-typ_CS"/>
</dbReference>
<evidence type="ECO:0000259" key="5">
    <source>
        <dbReference type="PROSITE" id="PS01124"/>
    </source>
</evidence>
<dbReference type="InterPro" id="IPR050204">
    <property type="entry name" value="AraC_XylS_family_regulators"/>
</dbReference>
<organism evidence="6 7">
    <name type="scientific">Nitratireductor aquimarinus</name>
    <dbReference type="NCBI Taxonomy" id="889300"/>
    <lineage>
        <taxon>Bacteria</taxon>
        <taxon>Pseudomonadati</taxon>
        <taxon>Pseudomonadota</taxon>
        <taxon>Alphaproteobacteria</taxon>
        <taxon>Hyphomicrobiales</taxon>
        <taxon>Phyllobacteriaceae</taxon>
        <taxon>Nitratireductor</taxon>
    </lineage>
</organism>
<keyword evidence="3" id="KW-0804">Transcription</keyword>
<dbReference type="Pfam" id="PF14525">
    <property type="entry name" value="AraC_binding_2"/>
    <property type="match status" value="1"/>
</dbReference>
<protein>
    <submittedName>
        <fullName evidence="6">Helix-turn-helix transcriptional regulator</fullName>
    </submittedName>
</protein>
<evidence type="ECO:0000313" key="6">
    <source>
        <dbReference type="EMBL" id="MDV6228467.1"/>
    </source>
</evidence>
<dbReference type="EMBL" id="JAWLIP010000010">
    <property type="protein sequence ID" value="MDV6228467.1"/>
    <property type="molecule type" value="Genomic_DNA"/>
</dbReference>
<evidence type="ECO:0000256" key="3">
    <source>
        <dbReference type="ARBA" id="ARBA00023163"/>
    </source>
</evidence>
<keyword evidence="1" id="KW-0805">Transcription regulation</keyword>
<feature type="region of interest" description="Disordered" evidence="4">
    <location>
        <begin position="1"/>
        <end position="21"/>
    </location>
</feature>
<dbReference type="SUPFAM" id="SSF46689">
    <property type="entry name" value="Homeodomain-like"/>
    <property type="match status" value="1"/>
</dbReference>
<dbReference type="RefSeq" id="WP_317562315.1">
    <property type="nucleotide sequence ID" value="NZ_JAWLIP010000010.1"/>
</dbReference>
<keyword evidence="7" id="KW-1185">Reference proteome</keyword>
<dbReference type="InterPro" id="IPR035418">
    <property type="entry name" value="AraC-bd_2"/>
</dbReference>
<evidence type="ECO:0000256" key="2">
    <source>
        <dbReference type="ARBA" id="ARBA00023125"/>
    </source>
</evidence>
<comment type="caution">
    <text evidence="6">The sequence shown here is derived from an EMBL/GenBank/DDBJ whole genome shotgun (WGS) entry which is preliminary data.</text>
</comment>
<dbReference type="Proteomes" id="UP001185659">
    <property type="component" value="Unassembled WGS sequence"/>
</dbReference>
<feature type="domain" description="HTH araC/xylS-type" evidence="5">
    <location>
        <begin position="226"/>
        <end position="325"/>
    </location>
</feature>
<evidence type="ECO:0000256" key="4">
    <source>
        <dbReference type="SAM" id="MobiDB-lite"/>
    </source>
</evidence>
<evidence type="ECO:0000256" key="1">
    <source>
        <dbReference type="ARBA" id="ARBA00023015"/>
    </source>
</evidence>
<gene>
    <name evidence="6" type="ORF">R2G56_19430</name>
</gene>